<dbReference type="RefSeq" id="WP_008896602.1">
    <property type="nucleotide sequence ID" value="NZ_AOIS01000067.1"/>
</dbReference>
<organism evidence="1 2">
    <name type="scientific">Haloterrigena salina JCM 13891</name>
    <dbReference type="NCBI Taxonomy" id="1227488"/>
    <lineage>
        <taxon>Archaea</taxon>
        <taxon>Methanobacteriati</taxon>
        <taxon>Methanobacteriota</taxon>
        <taxon>Stenosarchaea group</taxon>
        <taxon>Halobacteria</taxon>
        <taxon>Halobacteriales</taxon>
        <taxon>Natrialbaceae</taxon>
        <taxon>Haloterrigena</taxon>
    </lineage>
</organism>
<sequence>MGHVVLLEILVGRRLGQLRLEVLEFLLDLVQFAQFADEQVALGFDHAVSDGTDETQRNLPVR</sequence>
<protein>
    <submittedName>
        <fullName evidence="1">Uncharacterized protein</fullName>
    </submittedName>
</protein>
<evidence type="ECO:0000313" key="1">
    <source>
        <dbReference type="EMBL" id="ELZ13125.1"/>
    </source>
</evidence>
<gene>
    <name evidence="1" type="ORF">C477_21735</name>
</gene>
<reference evidence="1 2" key="1">
    <citation type="journal article" date="2014" name="PLoS Genet.">
        <title>Phylogenetically driven sequencing of extremely halophilic archaea reveals strategies for static and dynamic osmo-response.</title>
        <authorList>
            <person name="Becker E.A."/>
            <person name="Seitzer P.M."/>
            <person name="Tritt A."/>
            <person name="Larsen D."/>
            <person name="Krusor M."/>
            <person name="Yao A.I."/>
            <person name="Wu D."/>
            <person name="Madern D."/>
            <person name="Eisen J.A."/>
            <person name="Darling A.E."/>
            <person name="Facciotti M.T."/>
        </authorList>
    </citation>
    <scope>NUCLEOTIDE SEQUENCE [LARGE SCALE GENOMIC DNA]</scope>
    <source>
        <strain evidence="1 2">JCM 13891</strain>
    </source>
</reference>
<comment type="caution">
    <text evidence="1">The sequence shown here is derived from an EMBL/GenBank/DDBJ whole genome shotgun (WGS) entry which is preliminary data.</text>
</comment>
<dbReference type="PATRIC" id="fig|1227488.3.peg.4367"/>
<dbReference type="EMBL" id="AOIS01000067">
    <property type="protein sequence ID" value="ELZ13125.1"/>
    <property type="molecule type" value="Genomic_DNA"/>
</dbReference>
<name>M0BQD6_9EURY</name>
<dbReference type="Proteomes" id="UP000011657">
    <property type="component" value="Unassembled WGS sequence"/>
</dbReference>
<evidence type="ECO:0000313" key="2">
    <source>
        <dbReference type="Proteomes" id="UP000011657"/>
    </source>
</evidence>
<dbReference type="AlphaFoldDB" id="M0BQD6"/>
<accession>M0BQD6</accession>
<proteinExistence type="predicted"/>
<keyword evidence="2" id="KW-1185">Reference proteome</keyword>